<feature type="transmembrane region" description="Helical" evidence="2">
    <location>
        <begin position="436"/>
        <end position="460"/>
    </location>
</feature>
<feature type="transmembrane region" description="Helical" evidence="2">
    <location>
        <begin position="144"/>
        <end position="165"/>
    </location>
</feature>
<dbReference type="EMBL" id="JWZX01002840">
    <property type="protein sequence ID" value="KOO26520.1"/>
    <property type="molecule type" value="Genomic_DNA"/>
</dbReference>
<keyword evidence="4" id="KW-1185">Reference proteome</keyword>
<feature type="transmembrane region" description="Helical" evidence="2">
    <location>
        <begin position="228"/>
        <end position="248"/>
    </location>
</feature>
<dbReference type="AlphaFoldDB" id="A0A0M0JJ75"/>
<keyword evidence="2" id="KW-1133">Transmembrane helix</keyword>
<dbReference type="Proteomes" id="UP000037460">
    <property type="component" value="Unassembled WGS sequence"/>
</dbReference>
<organism evidence="3 4">
    <name type="scientific">Chrysochromulina tobinii</name>
    <dbReference type="NCBI Taxonomy" id="1460289"/>
    <lineage>
        <taxon>Eukaryota</taxon>
        <taxon>Haptista</taxon>
        <taxon>Haptophyta</taxon>
        <taxon>Prymnesiophyceae</taxon>
        <taxon>Prymnesiales</taxon>
        <taxon>Chrysochromulinaceae</taxon>
        <taxon>Chrysochromulina</taxon>
    </lineage>
</organism>
<proteinExistence type="predicted"/>
<evidence type="ECO:0000256" key="1">
    <source>
        <dbReference type="SAM" id="MobiDB-lite"/>
    </source>
</evidence>
<feature type="transmembrane region" description="Helical" evidence="2">
    <location>
        <begin position="185"/>
        <end position="207"/>
    </location>
</feature>
<evidence type="ECO:0000313" key="3">
    <source>
        <dbReference type="EMBL" id="KOO26520.1"/>
    </source>
</evidence>
<feature type="region of interest" description="Disordered" evidence="1">
    <location>
        <begin position="41"/>
        <end position="71"/>
    </location>
</feature>
<feature type="compositionally biased region" description="Low complexity" evidence="1">
    <location>
        <begin position="43"/>
        <end position="59"/>
    </location>
</feature>
<feature type="transmembrane region" description="Helical" evidence="2">
    <location>
        <begin position="481"/>
        <end position="501"/>
    </location>
</feature>
<sequence length="594" mass="64713">MDRLPPPSTPLPPIEHHRMAPPLGYADHVYRQKVKGSFERVDGFGTTSVGSATSVSGGSLRSGNALSNTLDRRGNAISNTLNSIRGDHARGKFMEQPRQSEPYGIWQPFGGRPSYPPNSYQPPMAPELQLASALFHIAVAPTRFAAGVLVGLATMEAGLLVYIGYSLRPTPLTPLYLYAPAALDFYRLKLWLSLGAFVGFTCSHLARSRGNHYFLQPSQYYVDKALQLVYFAMVWIAFAGRSTPWVLATPQQADLRALHPSIGIPGQSTPFDLLKVTWMEFVPYLIAFEPPPDSTKEAPPRSLALVVSGTGSRATVRPAESSMGAEVAERAAAGGYLFGDGSVIDLQEHLLGLGSSVEGGLSLAVGSWSYRMQMKMARPAPRAPDGTPARQPLPLHAFHRQKYAGRVCTAMCVLVLDAICNLYNDTVILDGASDLYLSLALVVVPGLLRPIFFIPFVIMVTETQPFTLGLYTVVQKDFGGAMLWGGVSFAATAIAHALRVIRSALGNTRVDDRPSFHTTSIGGVYAFFFALHILLVSLFYIKAIMALRRLANSEYYLHPGGARSNRPWYRNVVRGIAAGIRNPEFPALGMPPRY</sequence>
<comment type="caution">
    <text evidence="3">The sequence shown here is derived from an EMBL/GenBank/DDBJ whole genome shotgun (WGS) entry which is preliminary data.</text>
</comment>
<evidence type="ECO:0000313" key="4">
    <source>
        <dbReference type="Proteomes" id="UP000037460"/>
    </source>
</evidence>
<gene>
    <name evidence="3" type="ORF">Ctob_003647</name>
</gene>
<protein>
    <submittedName>
        <fullName evidence="3">Uncharacterized protein</fullName>
    </submittedName>
</protein>
<evidence type="ECO:0000256" key="2">
    <source>
        <dbReference type="SAM" id="Phobius"/>
    </source>
</evidence>
<accession>A0A0M0JJ75</accession>
<name>A0A0M0JJ75_9EUKA</name>
<feature type="transmembrane region" description="Helical" evidence="2">
    <location>
        <begin position="521"/>
        <end position="541"/>
    </location>
</feature>
<keyword evidence="2" id="KW-0812">Transmembrane</keyword>
<reference evidence="4" key="1">
    <citation type="journal article" date="2015" name="PLoS Genet.">
        <title>Genome Sequence and Transcriptome Analyses of Chrysochromulina tobin: Metabolic Tools for Enhanced Algal Fitness in the Prominent Order Prymnesiales (Haptophyceae).</title>
        <authorList>
            <person name="Hovde B.T."/>
            <person name="Deodato C.R."/>
            <person name="Hunsperger H.M."/>
            <person name="Ryken S.A."/>
            <person name="Yost W."/>
            <person name="Jha R.K."/>
            <person name="Patterson J."/>
            <person name="Monnat R.J. Jr."/>
            <person name="Barlow S.B."/>
            <person name="Starkenburg S.R."/>
            <person name="Cattolico R.A."/>
        </authorList>
    </citation>
    <scope>NUCLEOTIDE SEQUENCE</scope>
    <source>
        <strain evidence="4">CCMP291</strain>
    </source>
</reference>
<keyword evidence="2" id="KW-0472">Membrane</keyword>